<reference evidence="5 6" key="1">
    <citation type="submission" date="2020-08" db="EMBL/GenBank/DDBJ databases">
        <title>Genomic Encyclopedia of Type Strains, Phase IV (KMG-IV): sequencing the most valuable type-strain genomes for metagenomic binning, comparative biology and taxonomic classification.</title>
        <authorList>
            <person name="Goeker M."/>
        </authorList>
    </citation>
    <scope>NUCLEOTIDE SEQUENCE [LARGE SCALE GENOMIC DNA]</scope>
    <source>
        <strain evidence="5 6">DSM 29853</strain>
    </source>
</reference>
<evidence type="ECO:0000313" key="5">
    <source>
        <dbReference type="EMBL" id="MBB4063466.1"/>
    </source>
</evidence>
<keyword evidence="1 3" id="KW-0807">Transducer</keyword>
<dbReference type="Pfam" id="PF00015">
    <property type="entry name" value="MCPsignal"/>
    <property type="match status" value="1"/>
</dbReference>
<evidence type="ECO:0000256" key="2">
    <source>
        <dbReference type="ARBA" id="ARBA00029447"/>
    </source>
</evidence>
<dbReference type="GO" id="GO:0006935">
    <property type="term" value="P:chemotaxis"/>
    <property type="evidence" value="ECO:0007669"/>
    <property type="project" value="InterPro"/>
</dbReference>
<dbReference type="Gene3D" id="1.10.287.950">
    <property type="entry name" value="Methyl-accepting chemotaxis protein"/>
    <property type="match status" value="1"/>
</dbReference>
<evidence type="ECO:0000259" key="4">
    <source>
        <dbReference type="PROSITE" id="PS50111"/>
    </source>
</evidence>
<evidence type="ECO:0000313" key="6">
    <source>
        <dbReference type="Proteomes" id="UP000528286"/>
    </source>
</evidence>
<accession>A0A7W6J295</accession>
<dbReference type="PANTHER" id="PTHR32089:SF114">
    <property type="entry name" value="METHYL-ACCEPTING CHEMOTAXIS PROTEIN MCPB"/>
    <property type="match status" value="1"/>
</dbReference>
<dbReference type="GO" id="GO:0007165">
    <property type="term" value="P:signal transduction"/>
    <property type="evidence" value="ECO:0007669"/>
    <property type="project" value="UniProtKB-KW"/>
</dbReference>
<dbReference type="SMART" id="SM00283">
    <property type="entry name" value="MA"/>
    <property type="match status" value="1"/>
</dbReference>
<dbReference type="RefSeq" id="WP_183364657.1">
    <property type="nucleotide sequence ID" value="NZ_JACIEZ010000001.1"/>
</dbReference>
<sequence>MGERAWNLDVDTDDEVASAVEDSLALPAHSSAFLQETIQKLFQGASELGIDIVDIAGNIQQTATQTKQQADSLQQLTRDAEEIALSNQSLASGMSEADASAVRARQLLAQSSGNLSASIAEIDQMLGTTAGIGSEIASFASSIADVDKVATEISSIARQTNLLALNAAIEAARAGEAGKGFAVVAQEIRALSLQTSQATAAILETLKVLRSGISQLGKAGKDVTGCATTVKQQSISMSASFQEMEQGILSILDGTSTMAGTTSLINQQAQGFVSAIERISADVAMSNEALQNAAKGADRVVGLSERMIQLTGSTGARTEISPWVDMVRSTAQQLSERFAEGLHTGKLHPSELFDHRYQPIPGTDPQQFLTGFTRFTDMVVPEITEPVVASDGRIVFCAPVDVNGYLPTHNRKFSQPQRPGDPVWNNANCRNRRIFNDRVGLAAGRSTEPFLVQTYRRDMGGGVFAMMRDISAPIFVEGRHWGGLRLAVKL</sequence>
<dbReference type="PROSITE" id="PS50111">
    <property type="entry name" value="CHEMOTAXIS_TRANSDUC_2"/>
    <property type="match status" value="1"/>
</dbReference>
<evidence type="ECO:0000256" key="1">
    <source>
        <dbReference type="ARBA" id="ARBA00023224"/>
    </source>
</evidence>
<evidence type="ECO:0000256" key="3">
    <source>
        <dbReference type="PROSITE-ProRule" id="PRU00284"/>
    </source>
</evidence>
<dbReference type="EMBL" id="JACIEZ010000001">
    <property type="protein sequence ID" value="MBB4063466.1"/>
    <property type="molecule type" value="Genomic_DNA"/>
</dbReference>
<proteinExistence type="inferred from homology"/>
<name>A0A7W6J295_9HYPH</name>
<comment type="caution">
    <text evidence="5">The sequence shown here is derived from an EMBL/GenBank/DDBJ whole genome shotgun (WGS) entry which is preliminary data.</text>
</comment>
<dbReference type="InterPro" id="IPR004089">
    <property type="entry name" value="MCPsignal_dom"/>
</dbReference>
<dbReference type="GO" id="GO:0016020">
    <property type="term" value="C:membrane"/>
    <property type="evidence" value="ECO:0007669"/>
    <property type="project" value="InterPro"/>
</dbReference>
<gene>
    <name evidence="5" type="ORF">GGR23_000627</name>
</gene>
<dbReference type="PANTHER" id="PTHR32089">
    <property type="entry name" value="METHYL-ACCEPTING CHEMOTAXIS PROTEIN MCPB"/>
    <property type="match status" value="1"/>
</dbReference>
<protein>
    <submittedName>
        <fullName evidence="5">Methyl-accepting chemotaxis protein</fullName>
    </submittedName>
</protein>
<dbReference type="Proteomes" id="UP000528286">
    <property type="component" value="Unassembled WGS sequence"/>
</dbReference>
<dbReference type="InterPro" id="IPR004090">
    <property type="entry name" value="Chemotax_Me-accpt_rcpt"/>
</dbReference>
<organism evidence="5 6">
    <name type="scientific">Gellertiella hungarica</name>
    <dbReference type="NCBI Taxonomy" id="1572859"/>
    <lineage>
        <taxon>Bacteria</taxon>
        <taxon>Pseudomonadati</taxon>
        <taxon>Pseudomonadota</taxon>
        <taxon>Alphaproteobacteria</taxon>
        <taxon>Hyphomicrobiales</taxon>
        <taxon>Rhizobiaceae</taxon>
        <taxon>Gellertiella</taxon>
    </lineage>
</organism>
<dbReference type="PRINTS" id="PR00260">
    <property type="entry name" value="CHEMTRNSDUCR"/>
</dbReference>
<dbReference type="AlphaFoldDB" id="A0A7W6J295"/>
<keyword evidence="6" id="KW-1185">Reference proteome</keyword>
<feature type="domain" description="Methyl-accepting transducer" evidence="4">
    <location>
        <begin position="44"/>
        <end position="280"/>
    </location>
</feature>
<comment type="similarity">
    <text evidence="2">Belongs to the methyl-accepting chemotaxis (MCP) protein family.</text>
</comment>
<dbReference type="GO" id="GO:0004888">
    <property type="term" value="F:transmembrane signaling receptor activity"/>
    <property type="evidence" value="ECO:0007669"/>
    <property type="project" value="InterPro"/>
</dbReference>
<dbReference type="SUPFAM" id="SSF58104">
    <property type="entry name" value="Methyl-accepting chemotaxis protein (MCP) signaling domain"/>
    <property type="match status" value="1"/>
</dbReference>